<feature type="region of interest" description="Disordered" evidence="1">
    <location>
        <begin position="318"/>
        <end position="464"/>
    </location>
</feature>
<dbReference type="AlphaFoldDB" id="A0A7D5TBH0"/>
<evidence type="ECO:0000313" key="4">
    <source>
        <dbReference type="Proteomes" id="UP000509346"/>
    </source>
</evidence>
<dbReference type="Proteomes" id="UP000509346">
    <property type="component" value="Chromosome"/>
</dbReference>
<dbReference type="KEGG" id="hpel:HZS54_06475"/>
<gene>
    <name evidence="3" type="ORF">HZS54_06475</name>
</gene>
<feature type="compositionally biased region" description="Low complexity" evidence="1">
    <location>
        <begin position="377"/>
        <end position="392"/>
    </location>
</feature>
<evidence type="ECO:0000313" key="3">
    <source>
        <dbReference type="EMBL" id="QLH81295.1"/>
    </source>
</evidence>
<keyword evidence="4" id="KW-1185">Reference proteome</keyword>
<protein>
    <submittedName>
        <fullName evidence="3">Uncharacterized protein</fullName>
    </submittedName>
</protein>
<sequence length="464" mass="50166">MSNRSYWAHLLSICIALQFGIGSVSAQSDGSGGGALGDTIIWAIKNALRALFDPLKTIVQNNANNALSVAIGTPHPNAVFVAPTNNPWTSIYGYFWDVLTPLALLLWALSVGIVIFLESTSYLFSSYHRTKLKRRAFAGLLGILAWWWMDAFARQFTNELAIFLAPDLSNITLFETLSVSGVGALVTAITLSVDFFLIALVILIYFIREVVLYLFTLLMPILIALWIPGVGPFSLVSKFMKRMAGFYVPFLFMTVPVALLFRLGQILGENFGFSVEGLGLWLTALIIPIVAIVSPFVLFWQAGSIFFMAQSASHHASTRRARTRMSGTKRRAGTVAHRGRNFSRGAQGKSALKANGQAVLGSGDSRAHATGSRLNDAGSRLRGALASSSSAAGDRDGGATDNSTARSGSTPDSTASDDGADDATIESSDRRNQTFDALRDDARTGETNDSRDSDAIDDEPRYIR</sequence>
<evidence type="ECO:0000256" key="1">
    <source>
        <dbReference type="SAM" id="MobiDB-lite"/>
    </source>
</evidence>
<proteinExistence type="predicted"/>
<dbReference type="InterPro" id="IPR045782">
    <property type="entry name" value="TrbL_3"/>
</dbReference>
<reference evidence="3 4" key="1">
    <citation type="submission" date="2020-07" db="EMBL/GenBank/DDBJ databases">
        <title>Halosimplex litoreum sp. nov. and Halosimplex rubrum sp. nov., isolated from different salt environments.</title>
        <authorList>
            <person name="Cui H."/>
        </authorList>
    </citation>
    <scope>NUCLEOTIDE SEQUENCE [LARGE SCALE GENOMIC DNA]</scope>
    <source>
        <strain evidence="3 4">R2</strain>
    </source>
</reference>
<feature type="transmembrane region" description="Helical" evidence="2">
    <location>
        <begin position="136"/>
        <end position="157"/>
    </location>
</feature>
<feature type="transmembrane region" description="Helical" evidence="2">
    <location>
        <begin position="247"/>
        <end position="267"/>
    </location>
</feature>
<feature type="transmembrane region" description="Helical" evidence="2">
    <location>
        <begin position="177"/>
        <end position="203"/>
    </location>
</feature>
<feature type="compositionally biased region" description="Basic residues" evidence="1">
    <location>
        <begin position="318"/>
        <end position="341"/>
    </location>
</feature>
<feature type="compositionally biased region" description="Low complexity" evidence="1">
    <location>
        <begin position="407"/>
        <end position="417"/>
    </location>
</feature>
<accession>A0A7D5TBH0</accession>
<organism evidence="3 4">
    <name type="scientific">Halosimplex pelagicum</name>
    <dbReference type="NCBI Taxonomy" id="869886"/>
    <lineage>
        <taxon>Archaea</taxon>
        <taxon>Methanobacteriati</taxon>
        <taxon>Methanobacteriota</taxon>
        <taxon>Stenosarchaea group</taxon>
        <taxon>Halobacteria</taxon>
        <taxon>Halobacteriales</taxon>
        <taxon>Haloarculaceae</taxon>
        <taxon>Halosimplex</taxon>
    </lineage>
</organism>
<keyword evidence="2" id="KW-0472">Membrane</keyword>
<evidence type="ECO:0000256" key="2">
    <source>
        <dbReference type="SAM" id="Phobius"/>
    </source>
</evidence>
<feature type="transmembrane region" description="Helical" evidence="2">
    <location>
        <begin position="104"/>
        <end position="124"/>
    </location>
</feature>
<dbReference type="RefSeq" id="WP_179921146.1">
    <property type="nucleotide sequence ID" value="NZ_CP058909.1"/>
</dbReference>
<dbReference type="OrthoDB" id="270253at2157"/>
<dbReference type="Pfam" id="PF19590">
    <property type="entry name" value="TrbL_3"/>
    <property type="match status" value="1"/>
</dbReference>
<feature type="transmembrane region" description="Helical" evidence="2">
    <location>
        <begin position="210"/>
        <end position="227"/>
    </location>
</feature>
<keyword evidence="2" id="KW-1133">Transmembrane helix</keyword>
<dbReference type="EMBL" id="CP058909">
    <property type="protein sequence ID" value="QLH81295.1"/>
    <property type="molecule type" value="Genomic_DNA"/>
</dbReference>
<dbReference type="GeneID" id="56082218"/>
<name>A0A7D5TBH0_9EURY</name>
<feature type="compositionally biased region" description="Basic and acidic residues" evidence="1">
    <location>
        <begin position="427"/>
        <end position="464"/>
    </location>
</feature>
<feature type="transmembrane region" description="Helical" evidence="2">
    <location>
        <begin position="279"/>
        <end position="300"/>
    </location>
</feature>
<keyword evidence="2" id="KW-0812">Transmembrane</keyword>